<feature type="transmembrane region" description="Helical" evidence="1">
    <location>
        <begin position="76"/>
        <end position="96"/>
    </location>
</feature>
<evidence type="ECO:0000313" key="3">
    <source>
        <dbReference type="Proteomes" id="UP001319104"/>
    </source>
</evidence>
<proteinExistence type="predicted"/>
<feature type="transmembrane region" description="Helical" evidence="1">
    <location>
        <begin position="159"/>
        <end position="179"/>
    </location>
</feature>
<protein>
    <submittedName>
        <fullName evidence="2">Sulfate ABC transporter permease</fullName>
    </submittedName>
</protein>
<dbReference type="AlphaFoldDB" id="A0AAP2G2Y1"/>
<keyword evidence="3" id="KW-1185">Reference proteome</keyword>
<accession>A0AAP2G2Y1</accession>
<feature type="transmembrane region" description="Helical" evidence="1">
    <location>
        <begin position="191"/>
        <end position="211"/>
    </location>
</feature>
<keyword evidence="1" id="KW-0812">Transmembrane</keyword>
<keyword evidence="1" id="KW-0472">Membrane</keyword>
<organism evidence="2 3">
    <name type="scientific">Litoribacter ruber</name>
    <dbReference type="NCBI Taxonomy" id="702568"/>
    <lineage>
        <taxon>Bacteria</taxon>
        <taxon>Pseudomonadati</taxon>
        <taxon>Bacteroidota</taxon>
        <taxon>Cytophagia</taxon>
        <taxon>Cytophagales</taxon>
        <taxon>Cyclobacteriaceae</taxon>
        <taxon>Litoribacter</taxon>
    </lineage>
</organism>
<dbReference type="RefSeq" id="WP_213943712.1">
    <property type="nucleotide sequence ID" value="NZ_JAHCMY010000001.1"/>
</dbReference>
<evidence type="ECO:0000256" key="1">
    <source>
        <dbReference type="SAM" id="Phobius"/>
    </source>
</evidence>
<sequence>MAVSPTNLSQRTEELINFDKRIFFAFLVITFILLRYLTNILIIEAIPGSNELGQDGTFTFFHIFNTLNYLWTPFALLWKFTLTAFLLWIGTFLFGFKVKYGEIWKFVLVAEMVFILPDLIRLLYFAAIPPDNYWEIRNFHPFSIFSFLSTDNVPSRFHYPLQAINLFEVSYWFLLAIGIHTLTGKNYKTCLGLVLSSYLMGLLLWLAYYAMVYKG</sequence>
<dbReference type="EMBL" id="JAHCMY010000001">
    <property type="protein sequence ID" value="MBS9522830.1"/>
    <property type="molecule type" value="Genomic_DNA"/>
</dbReference>
<feature type="transmembrane region" description="Helical" evidence="1">
    <location>
        <begin position="21"/>
        <end position="43"/>
    </location>
</feature>
<feature type="transmembrane region" description="Helical" evidence="1">
    <location>
        <begin position="103"/>
        <end position="124"/>
    </location>
</feature>
<keyword evidence="1" id="KW-1133">Transmembrane helix</keyword>
<gene>
    <name evidence="2" type="ORF">KI659_02265</name>
</gene>
<dbReference type="Proteomes" id="UP001319104">
    <property type="component" value="Unassembled WGS sequence"/>
</dbReference>
<reference evidence="2 3" key="1">
    <citation type="submission" date="2021-05" db="EMBL/GenBank/DDBJ databases">
        <authorList>
            <person name="Zhang Z.D."/>
            <person name="Osman G."/>
        </authorList>
    </citation>
    <scope>NUCLEOTIDE SEQUENCE [LARGE SCALE GENOMIC DNA]</scope>
    <source>
        <strain evidence="2 3">KCTC 32217</strain>
    </source>
</reference>
<comment type="caution">
    <text evidence="2">The sequence shown here is derived from an EMBL/GenBank/DDBJ whole genome shotgun (WGS) entry which is preliminary data.</text>
</comment>
<name>A0AAP2G2Y1_9BACT</name>
<evidence type="ECO:0000313" key="2">
    <source>
        <dbReference type="EMBL" id="MBS9522830.1"/>
    </source>
</evidence>